<evidence type="ECO:0000313" key="1">
    <source>
        <dbReference type="EMBL" id="OOP55340.1"/>
    </source>
</evidence>
<accession>A0A1V4AQE1</accession>
<gene>
    <name evidence="1" type="ORF">AYP45_15315</name>
</gene>
<dbReference type="Proteomes" id="UP000189681">
    <property type="component" value="Unassembled WGS sequence"/>
</dbReference>
<comment type="caution">
    <text evidence="1">The sequence shown here is derived from an EMBL/GenBank/DDBJ whole genome shotgun (WGS) entry which is preliminary data.</text>
</comment>
<reference evidence="1 2" key="1">
    <citation type="journal article" date="2017" name="Water Res.">
        <title>Discovery and metagenomic analysis of an anammox bacterial enrichment related to Candidatus "Brocadia caroliniensis" in a full-scale glycerol-fed nitritation-denitritation separate centrate treatment process.</title>
        <authorList>
            <person name="Park H."/>
            <person name="Brotto A.C."/>
            <person name="van Loosdrecht M.C."/>
            <person name="Chandran K."/>
        </authorList>
    </citation>
    <scope>NUCLEOTIDE SEQUENCE [LARGE SCALE GENOMIC DNA]</scope>
    <source>
        <strain evidence="1">26THWARD</strain>
    </source>
</reference>
<dbReference type="EMBL" id="AYTS01000149">
    <property type="protein sequence ID" value="OOP55340.1"/>
    <property type="molecule type" value="Genomic_DNA"/>
</dbReference>
<proteinExistence type="predicted"/>
<dbReference type="AlphaFoldDB" id="A0A1V4AQE1"/>
<feature type="non-terminal residue" evidence="1">
    <location>
        <position position="375"/>
    </location>
</feature>
<protein>
    <recommendedName>
        <fullName evidence="3">Transposase</fullName>
    </recommendedName>
</protein>
<sequence>MQKRYEALRASFVDELGAKAVAQRFGCSVHTINALRRDFLSGSLPPLFLPLSKGPKQPRPATLQCKGRIIELRKQNYSIDEIEEVLLREDVAITSKTIHQVLREEGFAKLFRRTHAERRAALQMAKEPAEPAKVKDFAAHDFVRTSYGGIFLFIPLILEMKLDSIFRETGFYGSGQIPRTNYLMSFMALKLIGKERLSHVADLNFDYGLGTFAGLNILPKVAAITQYSYRNPHQAVVTLLKKWNAVLKDKGYIKGRHINLDFHAIPHWGEESQLGNHWVPTRGKAMKSVLCFFAQDLDTTYRCYSNGQLSREEAPDEILNFVSFYQKSHGTFPECLVFDSKLTTYKNLDILDKDFRIRFITLKRRGKNILQDIGT</sequence>
<organism evidence="1 2">
    <name type="scientific">Candidatus Brocadia carolinensis</name>
    <dbReference type="NCBI Taxonomy" id="1004156"/>
    <lineage>
        <taxon>Bacteria</taxon>
        <taxon>Pseudomonadati</taxon>
        <taxon>Planctomycetota</taxon>
        <taxon>Candidatus Brocadiia</taxon>
        <taxon>Candidatus Brocadiales</taxon>
        <taxon>Candidatus Brocadiaceae</taxon>
        <taxon>Candidatus Brocadia</taxon>
    </lineage>
</organism>
<evidence type="ECO:0008006" key="3">
    <source>
        <dbReference type="Google" id="ProtNLM"/>
    </source>
</evidence>
<evidence type="ECO:0000313" key="2">
    <source>
        <dbReference type="Proteomes" id="UP000189681"/>
    </source>
</evidence>
<name>A0A1V4AQE1_9BACT</name>